<feature type="compositionally biased region" description="Low complexity" evidence="10">
    <location>
        <begin position="105"/>
        <end position="114"/>
    </location>
</feature>
<dbReference type="InterPro" id="IPR019787">
    <property type="entry name" value="Znf_PHD-finger"/>
</dbReference>
<evidence type="ECO:0000256" key="3">
    <source>
        <dbReference type="ARBA" id="ARBA00022737"/>
    </source>
</evidence>
<feature type="compositionally biased region" description="Low complexity" evidence="10">
    <location>
        <begin position="2076"/>
        <end position="2103"/>
    </location>
</feature>
<evidence type="ECO:0000256" key="10">
    <source>
        <dbReference type="SAM" id="MobiDB-lite"/>
    </source>
</evidence>
<dbReference type="InterPro" id="IPR011011">
    <property type="entry name" value="Znf_FYVE_PHD"/>
</dbReference>
<dbReference type="FunCoup" id="A0A0P9AX23">
    <property type="interactions" value="266"/>
</dbReference>
<feature type="region of interest" description="Disordered" evidence="10">
    <location>
        <begin position="61"/>
        <end position="238"/>
    </location>
</feature>
<sequence>MRCLTASASARSRIVKSAWKSVRNQYTESGTTAKAAESASLLTATGQLNIAMNDLRQQQMVAATSSSGSGTGTGTGLAASVESAPASSTAGASTERVNTKAGAPESTTTTTNTSSEEEQRVSSTSSPAQREQQLNADHEPDHDQGQEQEQQQQQHQQRQEALHRRQHHHQPGHITSTTASPPPQPQPPSTHPLSTSLATSRDDAPGTTGVPASASASSGSTATGAASSAGAGAGGGAPMAATAIDVKGEERDGHKIILKLSKHVAAAPNPNLNESQPGGGDETRRVEPLRIQLPSDGGVAKPQDASDADASSCSSSCAEDEVASSLAQHPRSTPHIVPKLTIRAANEERVGSVVPKLTIKLPENPAASGSNSGSGTGSAAAAMPSKNDAHLSSLSPASASSSSASSSSSSSSSSSLAEMQTVPKLMIKTTLAGSSCISSSSNSEEHPHPHQQQIPKLTIKTSGSGGQEAQQHLHTVIMKHDLSNAQSIPKLTIKTKSIDLTEDDASGKSLEQLQPLPKLTIKNLCSPKHKVRAVLEEKLPTTASKLATPVPTPAPASALITNGMESNSSSQEFCGFSDLDADQALSAADEGRRNSDDMDIDESLSKEHDPQMFHNLAPSNGIAGGGAAGKASKAGKPNPVQLPPAQHNVVEMVDLTSSPSPGSSPAHVTNNFSGRISPAQSRPANLIDCLRMKADGGVGAASSSPNSTILLSQLTAPPKSFATASPKSNSSRYPQLTERLLANGGGAVPSGGAVESVATSEDDAIGAPIEILDTPEGSPHITYMEDEHLDSQVLNNHHPANRKDQQPEDDLQEVDNNNENHLKRTSTAGNESPSSGIPPSKQRRMDNNENDQPVQNCHDPVKKSNASAGETLHSTPAHSHRSRKQKHERILNTEMEDAIFPSAQQPPVALPEQNGTVATYPEHDIGEAKAQDPMDPTNQLSQAPTPASTGKRRGRPKRVQQNQSAIEPANLPNQYTPTDTPQEVKSRRVQLLRKRLAIDMVSQDQLADGASAGAGLGEQNASVEDEPAGVVETPTRRDRQLRASRRTTTTPSQQATPKATRKRQSKANAQASQLPPPPPPMLAQFGGSEAESNNNNSTSMSFALAAQIDLTMCSSSSSTSSGAPGAHQAVSGISGSGSSSMLPPTTILSSSDRLKDVIFQPNDFSSIMATQQLRSPRPSSTSGGSAGGSQPDSHDEDNYNSALDNSGDESLSTMPVLSTPTPTRGRGRGRGSRGGSRGSNNGSSSSNRGGGSGGAGLSSTNSQPRAPRMSRGASAVAKAIAMSRPRCVGGLKHTPDPERLKGLFSPSPQVFEEDTRMSADLSNSMQSMSSLMEPPLTPQKQPDFLNNEESQSSMVSNASLMDSNQGQSVDTIIGSSQKRPKKKKMEICVAEDTDYSASSIAEYDWPPPKGCCPSKNRDTFMIQEQVALYLGITSFKRKYPDLPRRAVDMEERNWLQEKGLVSEKMCDLGITAVWASDILDIMYADFYDKYEEYKEYIRLKHLREIEAKQKALGLTVGASRGLQARDRAMLSASKWNVYFNKTRKEERLACLDLQTFTMNQPQHRTAPLCTRLQRSISNVVRAAAEAENMEAPPTLVTPRIYDQAFQSSDYAYPLTVVPDQFSFAYRVFKPAELRAYPLDTALDKPSTDLEEELQLRISPVPSGEEEEAVSKEPEDATAAKTQAPAPVQVQVPVRRSRRALRQQSSDKTRSASNGSTSSAASVSSASSGNASSSDTDSGDDSDCSSSSTSSCDSLAASSSAGSDDEVGNENGRESSQASRLLNCGVCLRSQHRNARDMPEVFIRCYSCRRRVHPSCIDMPQRMVGRVRNYNWQCSGCKCCIKCRSNQRPGKMLFCEQCDRGYHIYCLGLRTVPDGRWSCERCCVCMRCGATRPEGLSQVASPNGERGKNSPRGKRAKWVHEYRIDHVTKLREHAAMFCAPCARTKSASAQAAAQAASESSLPASRDSSPAPVSVPDPSPSPTLNGGPDLFPGEAPSPKVAAVSASPPVVLEVVPTSMSPLSPAVATINRRQLGTTPVSISAMQCSSSLNRNGSEESGASTATTTTTATATISATTQTVAAAAAAAPGSSSASSGGASPAASTTPIGIAPPPVVA</sequence>
<dbReference type="Proteomes" id="UP000007801">
    <property type="component" value="Unassembled WGS sequence"/>
</dbReference>
<dbReference type="PROSITE" id="PS50016">
    <property type="entry name" value="ZF_PHD_2"/>
    <property type="match status" value="2"/>
</dbReference>
<keyword evidence="8" id="KW-0539">Nucleus</keyword>
<feature type="region of interest" description="Disordered" evidence="10">
    <location>
        <begin position="433"/>
        <end position="454"/>
    </location>
</feature>
<dbReference type="CDD" id="cd15529">
    <property type="entry name" value="PHD2_PHF10"/>
    <property type="match status" value="1"/>
</dbReference>
<dbReference type="KEGG" id="dan:6502987"/>
<feature type="compositionally biased region" description="Low complexity" evidence="10">
    <location>
        <begin position="1743"/>
        <end position="1761"/>
    </location>
</feature>
<feature type="compositionally biased region" description="Polar residues" evidence="10">
    <location>
        <begin position="864"/>
        <end position="877"/>
    </location>
</feature>
<feature type="compositionally biased region" description="Low complexity" evidence="10">
    <location>
        <begin position="1131"/>
        <end position="1140"/>
    </location>
</feature>
<dbReference type="STRING" id="7217.A0A0P9AX23"/>
<gene>
    <name evidence="12" type="primary">Dana\GF20276</name>
    <name evidence="12" type="synonym">dana_GLEANR_2688</name>
    <name evidence="12" type="ORF">GF20276</name>
</gene>
<feature type="compositionally biased region" description="Low complexity" evidence="10">
    <location>
        <begin position="1682"/>
        <end position="1693"/>
    </location>
</feature>
<keyword evidence="13" id="KW-1185">Reference proteome</keyword>
<evidence type="ECO:0000256" key="8">
    <source>
        <dbReference type="ARBA" id="ARBA00023242"/>
    </source>
</evidence>
<dbReference type="SMART" id="SM00249">
    <property type="entry name" value="PHD"/>
    <property type="match status" value="2"/>
</dbReference>
<feature type="compositionally biased region" description="Low complexity" evidence="10">
    <location>
        <begin position="366"/>
        <end position="382"/>
    </location>
</feature>
<dbReference type="FunFam" id="3.30.40.10:FF:000717">
    <property type="entry name" value="Enhancer of yellow 3, isoform B"/>
    <property type="match status" value="1"/>
</dbReference>
<name>A0A0P9AX23_DROAN</name>
<keyword evidence="5" id="KW-0862">Zinc</keyword>
<feature type="compositionally biased region" description="Low complexity" evidence="10">
    <location>
        <begin position="1174"/>
        <end position="1183"/>
    </location>
</feature>
<feature type="region of interest" description="Disordered" evidence="10">
    <location>
        <begin position="1951"/>
        <end position="1999"/>
    </location>
</feature>
<dbReference type="InterPro" id="IPR001965">
    <property type="entry name" value="Znf_PHD"/>
</dbReference>
<feature type="compositionally biased region" description="Low complexity" evidence="10">
    <location>
        <begin position="391"/>
        <end position="417"/>
    </location>
</feature>
<reference evidence="12 13" key="1">
    <citation type="journal article" date="2007" name="Nature">
        <title>Evolution of genes and genomes on the Drosophila phylogeny.</title>
        <authorList>
            <consortium name="Drosophila 12 Genomes Consortium"/>
            <person name="Clark A.G."/>
            <person name="Eisen M.B."/>
            <person name="Smith D.R."/>
            <person name="Bergman C.M."/>
            <person name="Oliver B."/>
            <person name="Markow T.A."/>
            <person name="Kaufman T.C."/>
            <person name="Kellis M."/>
            <person name="Gelbart W."/>
            <person name="Iyer V.N."/>
            <person name="Pollard D.A."/>
            <person name="Sackton T.B."/>
            <person name="Larracuente A.M."/>
            <person name="Singh N.D."/>
            <person name="Abad J.P."/>
            <person name="Abt D.N."/>
            <person name="Adryan B."/>
            <person name="Aguade M."/>
            <person name="Akashi H."/>
            <person name="Anderson W.W."/>
            <person name="Aquadro C.F."/>
            <person name="Ardell D.H."/>
            <person name="Arguello R."/>
            <person name="Artieri C.G."/>
            <person name="Barbash D.A."/>
            <person name="Barker D."/>
            <person name="Barsanti P."/>
            <person name="Batterham P."/>
            <person name="Batzoglou S."/>
            <person name="Begun D."/>
            <person name="Bhutkar A."/>
            <person name="Blanco E."/>
            <person name="Bosak S.A."/>
            <person name="Bradley R.K."/>
            <person name="Brand A.D."/>
            <person name="Brent M.R."/>
            <person name="Brooks A.N."/>
            <person name="Brown R.H."/>
            <person name="Butlin R.K."/>
            <person name="Caggese C."/>
            <person name="Calvi B.R."/>
            <person name="Bernardo de Carvalho A."/>
            <person name="Caspi A."/>
            <person name="Castrezana S."/>
            <person name="Celniker S.E."/>
            <person name="Chang J.L."/>
            <person name="Chapple C."/>
            <person name="Chatterji S."/>
            <person name="Chinwalla A."/>
            <person name="Civetta A."/>
            <person name="Clifton S.W."/>
            <person name="Comeron J.M."/>
            <person name="Costello J.C."/>
            <person name="Coyne J.A."/>
            <person name="Daub J."/>
            <person name="David R.G."/>
            <person name="Delcher A.L."/>
            <person name="Delehaunty K."/>
            <person name="Do C.B."/>
            <person name="Ebling H."/>
            <person name="Edwards K."/>
            <person name="Eickbush T."/>
            <person name="Evans J.D."/>
            <person name="Filipski A."/>
            <person name="Findeiss S."/>
            <person name="Freyhult E."/>
            <person name="Fulton L."/>
            <person name="Fulton R."/>
            <person name="Garcia A.C."/>
            <person name="Gardiner A."/>
            <person name="Garfield D.A."/>
            <person name="Garvin B.E."/>
            <person name="Gibson G."/>
            <person name="Gilbert D."/>
            <person name="Gnerre S."/>
            <person name="Godfrey J."/>
            <person name="Good R."/>
            <person name="Gotea V."/>
            <person name="Gravely B."/>
            <person name="Greenberg A.J."/>
            <person name="Griffiths-Jones S."/>
            <person name="Gross S."/>
            <person name="Guigo R."/>
            <person name="Gustafson E.A."/>
            <person name="Haerty W."/>
            <person name="Hahn M.W."/>
            <person name="Halligan D.L."/>
            <person name="Halpern A.L."/>
            <person name="Halter G.M."/>
            <person name="Han M.V."/>
            <person name="Heger A."/>
            <person name="Hillier L."/>
            <person name="Hinrichs A.S."/>
            <person name="Holmes I."/>
            <person name="Hoskins R.A."/>
            <person name="Hubisz M.J."/>
            <person name="Hultmark D."/>
            <person name="Huntley M.A."/>
            <person name="Jaffe D.B."/>
            <person name="Jagadeeshan S."/>
            <person name="Jeck W.R."/>
            <person name="Johnson J."/>
            <person name="Jones C.D."/>
            <person name="Jordan W.C."/>
            <person name="Karpen G.H."/>
            <person name="Kataoka E."/>
            <person name="Keightley P.D."/>
            <person name="Kheradpour P."/>
            <person name="Kirkness E.F."/>
            <person name="Koerich L.B."/>
            <person name="Kristiansen K."/>
            <person name="Kudrna D."/>
            <person name="Kulathinal R.J."/>
            <person name="Kumar S."/>
            <person name="Kwok R."/>
            <person name="Lander E."/>
            <person name="Langley C.H."/>
            <person name="Lapoint R."/>
            <person name="Lazzaro B.P."/>
            <person name="Lee S.J."/>
            <person name="Levesque L."/>
            <person name="Li R."/>
            <person name="Lin C.F."/>
            <person name="Lin M.F."/>
            <person name="Lindblad-Toh K."/>
            <person name="Llopart A."/>
            <person name="Long M."/>
            <person name="Low L."/>
            <person name="Lozovsky E."/>
            <person name="Lu J."/>
            <person name="Luo M."/>
            <person name="Machado C.A."/>
            <person name="Makalowski W."/>
            <person name="Marzo M."/>
            <person name="Matsuda M."/>
            <person name="Matzkin L."/>
            <person name="McAllister B."/>
            <person name="McBride C.S."/>
            <person name="McKernan B."/>
            <person name="McKernan K."/>
            <person name="Mendez-Lago M."/>
            <person name="Minx P."/>
            <person name="Mollenhauer M.U."/>
            <person name="Montooth K."/>
            <person name="Mount S.M."/>
            <person name="Mu X."/>
            <person name="Myers E."/>
            <person name="Negre B."/>
            <person name="Newfeld S."/>
            <person name="Nielsen R."/>
            <person name="Noor M.A."/>
            <person name="O'Grady P."/>
            <person name="Pachter L."/>
            <person name="Papaceit M."/>
            <person name="Parisi M.J."/>
            <person name="Parisi M."/>
            <person name="Parts L."/>
            <person name="Pedersen J.S."/>
            <person name="Pesole G."/>
            <person name="Phillippy A.M."/>
            <person name="Ponting C.P."/>
            <person name="Pop M."/>
            <person name="Porcelli D."/>
            <person name="Powell J.R."/>
            <person name="Prohaska S."/>
            <person name="Pruitt K."/>
            <person name="Puig M."/>
            <person name="Quesneville H."/>
            <person name="Ram K.R."/>
            <person name="Rand D."/>
            <person name="Rasmussen M.D."/>
            <person name="Reed L.K."/>
            <person name="Reenan R."/>
            <person name="Reily A."/>
            <person name="Remington K.A."/>
            <person name="Rieger T.T."/>
            <person name="Ritchie M.G."/>
            <person name="Robin C."/>
            <person name="Rogers Y.H."/>
            <person name="Rohde C."/>
            <person name="Rozas J."/>
            <person name="Rubenfield M.J."/>
            <person name="Ruiz A."/>
            <person name="Russo S."/>
            <person name="Salzberg S.L."/>
            <person name="Sanchez-Gracia A."/>
            <person name="Saranga D.J."/>
            <person name="Sato H."/>
            <person name="Schaeffer S.W."/>
            <person name="Schatz M.C."/>
            <person name="Schlenke T."/>
            <person name="Schwartz R."/>
            <person name="Segarra C."/>
            <person name="Singh R.S."/>
            <person name="Sirot L."/>
            <person name="Sirota M."/>
            <person name="Sisneros N.B."/>
            <person name="Smith C.D."/>
            <person name="Smith T.F."/>
            <person name="Spieth J."/>
            <person name="Stage D.E."/>
            <person name="Stark A."/>
            <person name="Stephan W."/>
            <person name="Strausberg R.L."/>
            <person name="Strempel S."/>
            <person name="Sturgill D."/>
            <person name="Sutton G."/>
            <person name="Sutton G.G."/>
            <person name="Tao W."/>
            <person name="Teichmann S."/>
            <person name="Tobari Y.N."/>
            <person name="Tomimura Y."/>
            <person name="Tsolas J.M."/>
            <person name="Valente V.L."/>
            <person name="Venter E."/>
            <person name="Venter J.C."/>
            <person name="Vicario S."/>
            <person name="Vieira F.G."/>
            <person name="Vilella A.J."/>
            <person name="Villasante A."/>
            <person name="Walenz B."/>
            <person name="Wang J."/>
            <person name="Wasserman M."/>
            <person name="Watts T."/>
            <person name="Wilson D."/>
            <person name="Wilson R.K."/>
            <person name="Wing R.A."/>
            <person name="Wolfner M.F."/>
            <person name="Wong A."/>
            <person name="Wong G.K."/>
            <person name="Wu C.I."/>
            <person name="Wu G."/>
            <person name="Yamamoto D."/>
            <person name="Yang H.P."/>
            <person name="Yang S.P."/>
            <person name="Yorke J.A."/>
            <person name="Yoshida K."/>
            <person name="Zdobnov E."/>
            <person name="Zhang P."/>
            <person name="Zhang Y."/>
            <person name="Zimin A.V."/>
            <person name="Baldwin J."/>
            <person name="Abdouelleil A."/>
            <person name="Abdulkadir J."/>
            <person name="Abebe A."/>
            <person name="Abera B."/>
            <person name="Abreu J."/>
            <person name="Acer S.C."/>
            <person name="Aftuck L."/>
            <person name="Alexander A."/>
            <person name="An P."/>
            <person name="Anderson E."/>
            <person name="Anderson S."/>
            <person name="Arachi H."/>
            <person name="Azer M."/>
            <person name="Bachantsang P."/>
            <person name="Barry A."/>
            <person name="Bayul T."/>
            <person name="Berlin A."/>
            <person name="Bessette D."/>
            <person name="Bloom T."/>
            <person name="Blye J."/>
            <person name="Boguslavskiy L."/>
            <person name="Bonnet C."/>
            <person name="Boukhgalter B."/>
            <person name="Bourzgui I."/>
            <person name="Brown A."/>
            <person name="Cahill P."/>
            <person name="Channer S."/>
            <person name="Cheshatsang Y."/>
            <person name="Chuda L."/>
            <person name="Citroen M."/>
            <person name="Collymore A."/>
            <person name="Cooke P."/>
            <person name="Costello M."/>
            <person name="D'Aco K."/>
            <person name="Daza R."/>
            <person name="De Haan G."/>
            <person name="DeGray S."/>
            <person name="DeMaso C."/>
            <person name="Dhargay N."/>
            <person name="Dooley K."/>
            <person name="Dooley E."/>
            <person name="Doricent M."/>
            <person name="Dorje P."/>
            <person name="Dorjee K."/>
            <person name="Dupes A."/>
            <person name="Elong R."/>
            <person name="Falk J."/>
            <person name="Farina A."/>
            <person name="Faro S."/>
            <person name="Ferguson D."/>
            <person name="Fisher S."/>
            <person name="Foley C.D."/>
            <person name="Franke A."/>
            <person name="Friedrich D."/>
            <person name="Gadbois L."/>
            <person name="Gearin G."/>
            <person name="Gearin C.R."/>
            <person name="Giannoukos G."/>
            <person name="Goode T."/>
            <person name="Graham J."/>
            <person name="Grandbois E."/>
            <person name="Grewal S."/>
            <person name="Gyaltsen K."/>
            <person name="Hafez N."/>
            <person name="Hagos B."/>
            <person name="Hall J."/>
            <person name="Henson C."/>
            <person name="Hollinger A."/>
            <person name="Honan T."/>
            <person name="Huard M.D."/>
            <person name="Hughes L."/>
            <person name="Hurhula B."/>
            <person name="Husby M.E."/>
            <person name="Kamat A."/>
            <person name="Kanga B."/>
            <person name="Kashin S."/>
            <person name="Khazanovich D."/>
            <person name="Kisner P."/>
            <person name="Lance K."/>
            <person name="Lara M."/>
            <person name="Lee W."/>
            <person name="Lennon N."/>
            <person name="Letendre F."/>
            <person name="LeVine R."/>
            <person name="Lipovsky A."/>
            <person name="Liu X."/>
            <person name="Liu J."/>
            <person name="Liu S."/>
            <person name="Lokyitsang T."/>
            <person name="Lokyitsang Y."/>
            <person name="Lubonja R."/>
            <person name="Lui A."/>
            <person name="MacDonald P."/>
            <person name="Magnisalis V."/>
            <person name="Maru K."/>
            <person name="Matthews C."/>
            <person name="McCusker W."/>
            <person name="McDonough S."/>
            <person name="Mehta T."/>
            <person name="Meldrim J."/>
            <person name="Meneus L."/>
            <person name="Mihai O."/>
            <person name="Mihalev A."/>
            <person name="Mihova T."/>
            <person name="Mittelman R."/>
            <person name="Mlenga V."/>
            <person name="Montmayeur A."/>
            <person name="Mulrain L."/>
            <person name="Navidi A."/>
            <person name="Naylor J."/>
            <person name="Negash T."/>
            <person name="Nguyen T."/>
            <person name="Nguyen N."/>
            <person name="Nicol R."/>
            <person name="Norbu C."/>
            <person name="Norbu N."/>
            <person name="Novod N."/>
            <person name="O'Neill B."/>
            <person name="Osman S."/>
            <person name="Markiewicz E."/>
            <person name="Oyono O.L."/>
            <person name="Patti C."/>
            <person name="Phunkhang P."/>
            <person name="Pierre F."/>
            <person name="Priest M."/>
            <person name="Raghuraman S."/>
            <person name="Rege F."/>
            <person name="Reyes R."/>
            <person name="Rise C."/>
            <person name="Rogov P."/>
            <person name="Ross K."/>
            <person name="Ryan E."/>
            <person name="Settipalli S."/>
            <person name="Shea T."/>
            <person name="Sherpa N."/>
            <person name="Shi L."/>
            <person name="Shih D."/>
            <person name="Sparrow T."/>
            <person name="Spaulding J."/>
            <person name="Stalker J."/>
            <person name="Stange-Thomann N."/>
            <person name="Stavropoulos S."/>
            <person name="Stone C."/>
            <person name="Strader C."/>
            <person name="Tesfaye S."/>
            <person name="Thomson T."/>
            <person name="Thoulutsang Y."/>
            <person name="Thoulutsang D."/>
            <person name="Topham K."/>
            <person name="Topping I."/>
            <person name="Tsamla T."/>
            <person name="Vassiliev H."/>
            <person name="Vo A."/>
            <person name="Wangchuk T."/>
            <person name="Wangdi T."/>
            <person name="Weiand M."/>
            <person name="Wilkinson J."/>
            <person name="Wilson A."/>
            <person name="Yadav S."/>
            <person name="Young G."/>
            <person name="Yu Q."/>
            <person name="Zembek L."/>
            <person name="Zhong D."/>
            <person name="Zimmer A."/>
            <person name="Zwirko Z."/>
            <person name="Jaffe D.B."/>
            <person name="Alvarez P."/>
            <person name="Brockman W."/>
            <person name="Butler J."/>
            <person name="Chin C."/>
            <person name="Gnerre S."/>
            <person name="Grabherr M."/>
            <person name="Kleber M."/>
            <person name="Mauceli E."/>
            <person name="MacCallum I."/>
        </authorList>
    </citation>
    <scope>NUCLEOTIDE SEQUENCE [LARGE SCALE GENOMIC DNA]</scope>
    <source>
        <strain evidence="13">Tucson 14024-0371.13</strain>
    </source>
</reference>
<dbReference type="PANTHER" id="PTHR45888">
    <property type="entry name" value="HL01030P-RELATED"/>
    <property type="match status" value="1"/>
</dbReference>
<feature type="region of interest" description="Disordered" evidence="10">
    <location>
        <begin position="1657"/>
        <end position="1773"/>
    </location>
</feature>
<feature type="compositionally biased region" description="Low complexity" evidence="10">
    <location>
        <begin position="1238"/>
        <end position="1247"/>
    </location>
</feature>
<feature type="domain" description="PHD-type" evidence="11">
    <location>
        <begin position="1780"/>
        <end position="1839"/>
    </location>
</feature>
<proteinExistence type="predicted"/>
<feature type="region of interest" description="Disordered" evidence="10">
    <location>
        <begin position="362"/>
        <end position="417"/>
    </location>
</feature>
<dbReference type="eggNOG" id="KOG1512">
    <property type="taxonomic scope" value="Eukaryota"/>
</dbReference>
<feature type="compositionally biased region" description="Polar residues" evidence="10">
    <location>
        <begin position="1046"/>
        <end position="1057"/>
    </location>
</feature>
<feature type="compositionally biased region" description="Polar residues" evidence="10">
    <location>
        <begin position="959"/>
        <end position="983"/>
    </location>
</feature>
<feature type="compositionally biased region" description="Polar residues" evidence="10">
    <location>
        <begin position="121"/>
        <end position="135"/>
    </location>
</feature>
<evidence type="ECO:0000313" key="12">
    <source>
        <dbReference type="EMBL" id="KPU81630.1"/>
    </source>
</evidence>
<evidence type="ECO:0000256" key="5">
    <source>
        <dbReference type="ARBA" id="ARBA00022833"/>
    </source>
</evidence>
<feature type="region of interest" description="Disordered" evidence="10">
    <location>
        <begin position="611"/>
        <end position="643"/>
    </location>
</feature>
<evidence type="ECO:0000313" key="13">
    <source>
        <dbReference type="Proteomes" id="UP000007801"/>
    </source>
</evidence>
<keyword evidence="7" id="KW-0804">Transcription</keyword>
<dbReference type="EMBL" id="CH902621">
    <property type="protein sequence ID" value="KPU81630.1"/>
    <property type="molecule type" value="Genomic_DNA"/>
</dbReference>
<feature type="compositionally biased region" description="Low complexity" evidence="10">
    <location>
        <begin position="206"/>
        <end position="230"/>
    </location>
</feature>
<feature type="domain" description="PHD-type" evidence="11">
    <location>
        <begin position="1836"/>
        <end position="1884"/>
    </location>
</feature>
<dbReference type="GO" id="GO:0071565">
    <property type="term" value="C:nBAF complex"/>
    <property type="evidence" value="ECO:0007669"/>
    <property type="project" value="TreeGrafter"/>
</dbReference>
<feature type="compositionally biased region" description="Polar residues" evidence="10">
    <location>
        <begin position="821"/>
        <end position="837"/>
    </location>
</feature>
<evidence type="ECO:0000256" key="4">
    <source>
        <dbReference type="ARBA" id="ARBA00022771"/>
    </source>
</evidence>
<feature type="region of interest" description="Disordered" evidence="10">
    <location>
        <begin position="927"/>
        <end position="988"/>
    </location>
</feature>
<comment type="subcellular location">
    <subcellularLocation>
        <location evidence="1">Nucleus</location>
    </subcellularLocation>
</comment>
<keyword evidence="2" id="KW-0479">Metal-binding</keyword>
<feature type="region of interest" description="Disordered" evidence="10">
    <location>
        <begin position="821"/>
        <end position="887"/>
    </location>
</feature>
<dbReference type="PANTHER" id="PTHR45888:SF5">
    <property type="entry name" value="D4, ISOFORM A"/>
    <property type="match status" value="1"/>
</dbReference>
<feature type="region of interest" description="Disordered" evidence="10">
    <location>
        <begin position="1114"/>
        <end position="1147"/>
    </location>
</feature>
<dbReference type="Pfam" id="PF00628">
    <property type="entry name" value="PHD"/>
    <property type="match status" value="1"/>
</dbReference>
<feature type="compositionally biased region" description="Polar residues" evidence="10">
    <location>
        <begin position="1199"/>
        <end position="1222"/>
    </location>
</feature>
<feature type="compositionally biased region" description="Low complexity" evidence="10">
    <location>
        <begin position="629"/>
        <end position="639"/>
    </location>
</feature>
<feature type="region of interest" description="Disordered" evidence="10">
    <location>
        <begin position="1169"/>
        <end position="1311"/>
    </location>
</feature>
<evidence type="ECO:0000256" key="1">
    <source>
        <dbReference type="ARBA" id="ARBA00004123"/>
    </source>
</evidence>
<accession>A0A0P9AX23</accession>
<evidence type="ECO:0000256" key="2">
    <source>
        <dbReference type="ARBA" id="ARBA00022723"/>
    </source>
</evidence>
<dbReference type="InterPro" id="IPR013083">
    <property type="entry name" value="Znf_RING/FYVE/PHD"/>
</dbReference>
<evidence type="ECO:0000256" key="6">
    <source>
        <dbReference type="ARBA" id="ARBA00023015"/>
    </source>
</evidence>
<evidence type="ECO:0000256" key="7">
    <source>
        <dbReference type="ARBA" id="ARBA00023163"/>
    </source>
</evidence>
<feature type="compositionally biased region" description="Pro residues" evidence="10">
    <location>
        <begin position="180"/>
        <end position="190"/>
    </location>
</feature>
<dbReference type="SUPFAM" id="SSF57903">
    <property type="entry name" value="FYVE/PHD zinc finger"/>
    <property type="match status" value="1"/>
</dbReference>
<dbReference type="Gene3D" id="3.30.40.10">
    <property type="entry name" value="Zinc/RING finger domain, C3HC4 (zinc finger)"/>
    <property type="match status" value="1"/>
</dbReference>
<feature type="region of interest" description="Disordered" evidence="10">
    <location>
        <begin position="1895"/>
        <end position="1914"/>
    </location>
</feature>
<feature type="region of interest" description="Disordered" evidence="10">
    <location>
        <begin position="294"/>
        <end position="313"/>
    </location>
</feature>
<feature type="compositionally biased region" description="Low complexity" evidence="10">
    <location>
        <begin position="1951"/>
        <end position="1970"/>
    </location>
</feature>
<feature type="compositionally biased region" description="Low complexity" evidence="10">
    <location>
        <begin position="147"/>
        <end position="156"/>
    </location>
</feature>
<organism evidence="12 13">
    <name type="scientific">Drosophila ananassae</name>
    <name type="common">Fruit fly</name>
    <dbReference type="NCBI Taxonomy" id="7217"/>
    <lineage>
        <taxon>Eukaryota</taxon>
        <taxon>Metazoa</taxon>
        <taxon>Ecdysozoa</taxon>
        <taxon>Arthropoda</taxon>
        <taxon>Hexapoda</taxon>
        <taxon>Insecta</taxon>
        <taxon>Pterygota</taxon>
        <taxon>Neoptera</taxon>
        <taxon>Endopterygota</taxon>
        <taxon>Diptera</taxon>
        <taxon>Brachycera</taxon>
        <taxon>Muscomorpha</taxon>
        <taxon>Ephydroidea</taxon>
        <taxon>Drosophilidae</taxon>
        <taxon>Drosophila</taxon>
        <taxon>Sophophora</taxon>
    </lineage>
</organism>
<feature type="region of interest" description="Disordered" evidence="10">
    <location>
        <begin position="2076"/>
        <end position="2113"/>
    </location>
</feature>
<protein>
    <submittedName>
        <fullName evidence="12">Uncharacterized protein, isoform D</fullName>
    </submittedName>
</protein>
<keyword evidence="4 9" id="KW-0863">Zinc-finger</keyword>
<dbReference type="GO" id="GO:0008270">
    <property type="term" value="F:zinc ion binding"/>
    <property type="evidence" value="ECO:0007669"/>
    <property type="project" value="UniProtKB-KW"/>
</dbReference>
<dbReference type="OrthoDB" id="1903104at2759"/>
<feature type="compositionally biased region" description="Low complexity" evidence="10">
    <location>
        <begin position="1710"/>
        <end position="1735"/>
    </location>
</feature>
<dbReference type="CDD" id="cd21085">
    <property type="entry name" value="WH_NTD_PHF10"/>
    <property type="match status" value="1"/>
</dbReference>
<dbReference type="GO" id="GO:0007399">
    <property type="term" value="P:nervous system development"/>
    <property type="evidence" value="ECO:0007669"/>
    <property type="project" value="TreeGrafter"/>
</dbReference>
<feature type="region of interest" description="Disordered" evidence="10">
    <location>
        <begin position="655"/>
        <end position="679"/>
    </location>
</feature>
<feature type="region of interest" description="Disordered" evidence="10">
    <location>
        <begin position="1010"/>
        <end position="1097"/>
    </location>
</feature>
<feature type="compositionally biased region" description="Basic and acidic residues" evidence="10">
    <location>
        <begin position="136"/>
        <end position="145"/>
    </location>
</feature>
<feature type="compositionally biased region" description="Polar residues" evidence="10">
    <location>
        <begin position="936"/>
        <end position="948"/>
    </location>
</feature>
<keyword evidence="6" id="KW-0805">Transcription regulation</keyword>
<dbReference type="InParanoid" id="A0A0P9AX23"/>
<keyword evidence="3" id="KW-0677">Repeat</keyword>
<feature type="compositionally biased region" description="Basic residues" evidence="10">
    <location>
        <begin position="878"/>
        <end position="887"/>
    </location>
</feature>
<feature type="compositionally biased region" description="Low complexity" evidence="10">
    <location>
        <begin position="76"/>
        <end position="94"/>
    </location>
</feature>
<evidence type="ECO:0000259" key="11">
    <source>
        <dbReference type="PROSITE" id="PS50016"/>
    </source>
</evidence>
<evidence type="ECO:0000256" key="9">
    <source>
        <dbReference type="PROSITE-ProRule" id="PRU00146"/>
    </source>
</evidence>